<dbReference type="PANTHER" id="PTHR47221">
    <property type="entry name" value="FIBRINOGEN ALPHA CHAIN"/>
    <property type="match status" value="1"/>
</dbReference>
<dbReference type="EMBL" id="AZIM01024935">
    <property type="protein sequence ID" value="ETE56383.1"/>
    <property type="molecule type" value="Genomic_DNA"/>
</dbReference>
<evidence type="ECO:0000313" key="8">
    <source>
        <dbReference type="EMBL" id="ETE56383.1"/>
    </source>
</evidence>
<proteinExistence type="predicted"/>
<dbReference type="Pfam" id="PF00147">
    <property type="entry name" value="Fibrinogen_C"/>
    <property type="match status" value="1"/>
</dbReference>
<dbReference type="GO" id="GO:0005576">
    <property type="term" value="C:extracellular region"/>
    <property type="evidence" value="ECO:0007669"/>
    <property type="project" value="UniProtKB-SubCell"/>
</dbReference>
<keyword evidence="3" id="KW-0732">Signal</keyword>
<keyword evidence="4" id="KW-0175">Coiled coil</keyword>
<sequence length="59" mass="7286">GWWFSYCGHVNLNGKYFRSIPRQRHERKQGIFWKTWRGRYYPLRSAVMKIRPAEPEWAS</sequence>
<keyword evidence="2" id="KW-0964">Secreted</keyword>
<evidence type="ECO:0000256" key="3">
    <source>
        <dbReference type="ARBA" id="ARBA00022729"/>
    </source>
</evidence>
<evidence type="ECO:0000256" key="6">
    <source>
        <dbReference type="ARBA" id="ARBA00023180"/>
    </source>
</evidence>
<dbReference type="GO" id="GO:0007596">
    <property type="term" value="P:blood coagulation"/>
    <property type="evidence" value="ECO:0007669"/>
    <property type="project" value="InterPro"/>
</dbReference>
<evidence type="ECO:0000259" key="7">
    <source>
        <dbReference type="PROSITE" id="PS51406"/>
    </source>
</evidence>
<keyword evidence="5" id="KW-1015">Disulfide bond</keyword>
<dbReference type="InterPro" id="IPR036056">
    <property type="entry name" value="Fibrinogen-like_C"/>
</dbReference>
<reference evidence="8 9" key="1">
    <citation type="journal article" date="2013" name="Proc. Natl. Acad. Sci. U.S.A.">
        <title>The king cobra genome reveals dynamic gene evolution and adaptation in the snake venom system.</title>
        <authorList>
            <person name="Vonk F.J."/>
            <person name="Casewell N.R."/>
            <person name="Henkel C.V."/>
            <person name="Heimberg A.M."/>
            <person name="Jansen H.J."/>
            <person name="McCleary R.J."/>
            <person name="Kerkkamp H.M."/>
            <person name="Vos R.A."/>
            <person name="Guerreiro I."/>
            <person name="Calvete J.J."/>
            <person name="Wuster W."/>
            <person name="Woods A.E."/>
            <person name="Logan J.M."/>
            <person name="Harrison R.A."/>
            <person name="Castoe T.A."/>
            <person name="de Koning A.P."/>
            <person name="Pollock D.D."/>
            <person name="Yandell M."/>
            <person name="Calderon D."/>
            <person name="Renjifo C."/>
            <person name="Currier R.B."/>
            <person name="Salgado D."/>
            <person name="Pla D."/>
            <person name="Sanz L."/>
            <person name="Hyder A.S."/>
            <person name="Ribeiro J.M."/>
            <person name="Arntzen J.W."/>
            <person name="van den Thillart G.E."/>
            <person name="Boetzer M."/>
            <person name="Pirovano W."/>
            <person name="Dirks R.P."/>
            <person name="Spaink H.P."/>
            <person name="Duboule D."/>
            <person name="McGlinn E."/>
            <person name="Kini R.M."/>
            <person name="Richardson M.K."/>
        </authorList>
    </citation>
    <scope>NUCLEOTIDE SEQUENCE</scope>
    <source>
        <tissue evidence="8">Blood</tissue>
    </source>
</reference>
<dbReference type="OrthoDB" id="6145874at2759"/>
<evidence type="ECO:0000256" key="4">
    <source>
        <dbReference type="ARBA" id="ARBA00023054"/>
    </source>
</evidence>
<feature type="non-terminal residue" evidence="8">
    <location>
        <position position="1"/>
    </location>
</feature>
<dbReference type="PANTHER" id="PTHR47221:SF6">
    <property type="entry name" value="FIBRINOGEN ALPHA CHAIN"/>
    <property type="match status" value="1"/>
</dbReference>
<evidence type="ECO:0000256" key="5">
    <source>
        <dbReference type="ARBA" id="ARBA00023157"/>
    </source>
</evidence>
<dbReference type="InterPro" id="IPR002181">
    <property type="entry name" value="Fibrinogen_a/b/g_C_dom"/>
</dbReference>
<evidence type="ECO:0000313" key="9">
    <source>
        <dbReference type="Proteomes" id="UP000018936"/>
    </source>
</evidence>
<dbReference type="Proteomes" id="UP000018936">
    <property type="component" value="Unassembled WGS sequence"/>
</dbReference>
<accession>V8N3Z0</accession>
<feature type="domain" description="Fibrinogen C-terminal" evidence="7">
    <location>
        <begin position="1"/>
        <end position="54"/>
    </location>
</feature>
<dbReference type="Gene3D" id="3.90.215.10">
    <property type="entry name" value="Gamma Fibrinogen, chain A, domain 1"/>
    <property type="match status" value="1"/>
</dbReference>
<name>V8N3Z0_OPHHA</name>
<keyword evidence="6" id="KW-0325">Glycoprotein</keyword>
<evidence type="ECO:0000256" key="1">
    <source>
        <dbReference type="ARBA" id="ARBA00004613"/>
    </source>
</evidence>
<organism evidence="8 9">
    <name type="scientific">Ophiophagus hannah</name>
    <name type="common">King cobra</name>
    <name type="synonym">Naja hannah</name>
    <dbReference type="NCBI Taxonomy" id="8665"/>
    <lineage>
        <taxon>Eukaryota</taxon>
        <taxon>Metazoa</taxon>
        <taxon>Chordata</taxon>
        <taxon>Craniata</taxon>
        <taxon>Vertebrata</taxon>
        <taxon>Euteleostomi</taxon>
        <taxon>Lepidosauria</taxon>
        <taxon>Squamata</taxon>
        <taxon>Bifurcata</taxon>
        <taxon>Unidentata</taxon>
        <taxon>Episquamata</taxon>
        <taxon>Toxicofera</taxon>
        <taxon>Serpentes</taxon>
        <taxon>Colubroidea</taxon>
        <taxon>Elapidae</taxon>
        <taxon>Elapinae</taxon>
        <taxon>Ophiophagus</taxon>
    </lineage>
</organism>
<keyword evidence="9" id="KW-1185">Reference proteome</keyword>
<gene>
    <name evidence="8" type="ORF">L345_17906</name>
</gene>
<protein>
    <recommendedName>
        <fullName evidence="7">Fibrinogen C-terminal domain-containing protein</fullName>
    </recommendedName>
</protein>
<comment type="subcellular location">
    <subcellularLocation>
        <location evidence="1">Secreted</location>
    </subcellularLocation>
</comment>
<comment type="caution">
    <text evidence="8">The sequence shown here is derived from an EMBL/GenBank/DDBJ whole genome shotgun (WGS) entry which is preliminary data.</text>
</comment>
<dbReference type="AlphaFoldDB" id="V8N3Z0"/>
<dbReference type="InterPro" id="IPR037579">
    <property type="entry name" value="FIB_ANG-like"/>
</dbReference>
<dbReference type="PROSITE" id="PS51406">
    <property type="entry name" value="FIBRINOGEN_C_2"/>
    <property type="match status" value="1"/>
</dbReference>
<dbReference type="InterPro" id="IPR014716">
    <property type="entry name" value="Fibrinogen_a/b/g_C_1"/>
</dbReference>
<evidence type="ECO:0000256" key="2">
    <source>
        <dbReference type="ARBA" id="ARBA00022525"/>
    </source>
</evidence>
<dbReference type="SUPFAM" id="SSF56496">
    <property type="entry name" value="Fibrinogen C-terminal domain-like"/>
    <property type="match status" value="1"/>
</dbReference>